<dbReference type="EMBL" id="LXQA010489528">
    <property type="protein sequence ID" value="MCI55034.1"/>
    <property type="molecule type" value="Genomic_DNA"/>
</dbReference>
<dbReference type="Proteomes" id="UP000265520">
    <property type="component" value="Unassembled WGS sequence"/>
</dbReference>
<evidence type="ECO:0000256" key="1">
    <source>
        <dbReference type="SAM" id="MobiDB-lite"/>
    </source>
</evidence>
<proteinExistence type="predicted"/>
<accession>A0A392T3G1</accession>
<sequence>MNNEGARRAHEAARRANGRAFLRYHSQLTGATHHPLLRGAQMTEAPMLSFPLSGATRHPSLRGAQMTEQISNL</sequence>
<dbReference type="AlphaFoldDB" id="A0A392T3G1"/>
<organism evidence="2 3">
    <name type="scientific">Trifolium medium</name>
    <dbReference type="NCBI Taxonomy" id="97028"/>
    <lineage>
        <taxon>Eukaryota</taxon>
        <taxon>Viridiplantae</taxon>
        <taxon>Streptophyta</taxon>
        <taxon>Embryophyta</taxon>
        <taxon>Tracheophyta</taxon>
        <taxon>Spermatophyta</taxon>
        <taxon>Magnoliopsida</taxon>
        <taxon>eudicotyledons</taxon>
        <taxon>Gunneridae</taxon>
        <taxon>Pentapetalae</taxon>
        <taxon>rosids</taxon>
        <taxon>fabids</taxon>
        <taxon>Fabales</taxon>
        <taxon>Fabaceae</taxon>
        <taxon>Papilionoideae</taxon>
        <taxon>50 kb inversion clade</taxon>
        <taxon>NPAAA clade</taxon>
        <taxon>Hologalegina</taxon>
        <taxon>IRL clade</taxon>
        <taxon>Trifolieae</taxon>
        <taxon>Trifolium</taxon>
    </lineage>
</organism>
<feature type="non-terminal residue" evidence="2">
    <location>
        <position position="73"/>
    </location>
</feature>
<protein>
    <submittedName>
        <fullName evidence="2">Uncharacterized protein</fullName>
    </submittedName>
</protein>
<feature type="region of interest" description="Disordered" evidence="1">
    <location>
        <begin position="53"/>
        <end position="73"/>
    </location>
</feature>
<name>A0A392T3G1_9FABA</name>
<evidence type="ECO:0000313" key="3">
    <source>
        <dbReference type="Proteomes" id="UP000265520"/>
    </source>
</evidence>
<comment type="caution">
    <text evidence="2">The sequence shown here is derived from an EMBL/GenBank/DDBJ whole genome shotgun (WGS) entry which is preliminary data.</text>
</comment>
<keyword evidence="3" id="KW-1185">Reference proteome</keyword>
<evidence type="ECO:0000313" key="2">
    <source>
        <dbReference type="EMBL" id="MCI55034.1"/>
    </source>
</evidence>
<reference evidence="2 3" key="1">
    <citation type="journal article" date="2018" name="Front. Plant Sci.">
        <title>Red Clover (Trifolium pratense) and Zigzag Clover (T. medium) - A Picture of Genomic Similarities and Differences.</title>
        <authorList>
            <person name="Dluhosova J."/>
            <person name="Istvanek J."/>
            <person name="Nedelnik J."/>
            <person name="Repkova J."/>
        </authorList>
    </citation>
    <scope>NUCLEOTIDE SEQUENCE [LARGE SCALE GENOMIC DNA]</scope>
    <source>
        <strain evidence="3">cv. 10/8</strain>
        <tissue evidence="2">Leaf</tissue>
    </source>
</reference>